<dbReference type="GO" id="GO:0004672">
    <property type="term" value="F:protein kinase activity"/>
    <property type="evidence" value="ECO:0007669"/>
    <property type="project" value="InterPro"/>
</dbReference>
<dbReference type="Gene3D" id="3.30.200.20">
    <property type="entry name" value="Phosphorylase Kinase, domain 1"/>
    <property type="match status" value="1"/>
</dbReference>
<evidence type="ECO:0000259" key="12">
    <source>
        <dbReference type="PROSITE" id="PS50011"/>
    </source>
</evidence>
<evidence type="ECO:0000313" key="13">
    <source>
        <dbReference type="EMBL" id="CAH2049766.1"/>
    </source>
</evidence>
<name>A0AAU9RWY7_THLAR</name>
<gene>
    <name evidence="13" type="ORF">TAV2_LOCUS8417</name>
</gene>
<accession>A0AAU9RWY7</accession>
<evidence type="ECO:0000256" key="4">
    <source>
        <dbReference type="ARBA" id="ARBA00022692"/>
    </source>
</evidence>
<reference evidence="13 14" key="1">
    <citation type="submission" date="2022-03" db="EMBL/GenBank/DDBJ databases">
        <authorList>
            <person name="Nunn A."/>
            <person name="Chopra R."/>
            <person name="Nunn A."/>
            <person name="Contreras Garrido A."/>
        </authorList>
    </citation>
    <scope>NUCLEOTIDE SEQUENCE [LARGE SCALE GENOMIC DNA]</scope>
</reference>
<keyword evidence="10" id="KW-0325">Glycoprotein</keyword>
<keyword evidence="6" id="KW-0677">Repeat</keyword>
<dbReference type="EMBL" id="CAJVSB020000345">
    <property type="protein sequence ID" value="CAH2049766.1"/>
    <property type="molecule type" value="Genomic_DNA"/>
</dbReference>
<proteinExistence type="inferred from homology"/>
<dbReference type="GO" id="GO:0005524">
    <property type="term" value="F:ATP binding"/>
    <property type="evidence" value="ECO:0007669"/>
    <property type="project" value="InterPro"/>
</dbReference>
<comment type="caution">
    <text evidence="13">The sequence shown here is derived from an EMBL/GenBank/DDBJ whole genome shotgun (WGS) entry which is preliminary data.</text>
</comment>
<keyword evidence="3" id="KW-0433">Leucine-rich repeat</keyword>
<dbReference type="PROSITE" id="PS00108">
    <property type="entry name" value="PROTEIN_KINASE_ST"/>
    <property type="match status" value="1"/>
</dbReference>
<evidence type="ECO:0000256" key="9">
    <source>
        <dbReference type="ARBA" id="ARBA00023170"/>
    </source>
</evidence>
<dbReference type="PANTHER" id="PTHR27000:SF681">
    <property type="entry name" value="LRR RECEPTOR-LIKE KINASE"/>
    <property type="match status" value="1"/>
</dbReference>
<feature type="domain" description="Protein kinase" evidence="12">
    <location>
        <begin position="263"/>
        <end position="479"/>
    </location>
</feature>
<dbReference type="AlphaFoldDB" id="A0AAU9RWY7"/>
<evidence type="ECO:0000256" key="11">
    <source>
        <dbReference type="SAM" id="Phobius"/>
    </source>
</evidence>
<dbReference type="Pfam" id="PF00560">
    <property type="entry name" value="LRR_1"/>
    <property type="match status" value="1"/>
</dbReference>
<dbReference type="InterPro" id="IPR000719">
    <property type="entry name" value="Prot_kinase_dom"/>
</dbReference>
<sequence>MQISNCRELGFLGLADTGISGQIPYSLGELQNLKTLSVYTANLTGEIPPEIGNCSAWRTYLFMEIKFLNQLNGIIPYELAECEKLQEIDLSHNFLTGSVPRALFNLKNLTKLLLISNELSKGLPAAIGNCTRLTRLFHWRNPFRDWRLCSARNCYLNANKLQGKIPTSFQFLVKLNVLDLSMNRITGTMPQKFGDLKSLNKLILSGNYITSTIPKSLGFLPDTKFFQDLPASYFLGNPKLCIDRSQCQKEKKSPKNLVVLIVLNMTVAIIMGCSGVVYRIETPSCQVIAVKKLWPIRTQGEIPEQDLFTAEVTTLGSIRHKNIVRLLGCCSNGKTRLLLFDYISNGSLGGLLHKKRIFLDWDARYKIVLGAARGLAYLHHDCFPPIVHCDIKANNILVGPQFEVFLADFGLAKLDSASECSRVSNTVAGSYGYIAPENVSSQQFFRAIREFSASEMAIIMFLRLTDRRRREWLDTLRDS</sequence>
<keyword evidence="8 11" id="KW-0472">Membrane</keyword>
<dbReference type="Pfam" id="PF13855">
    <property type="entry name" value="LRR_8"/>
    <property type="match status" value="1"/>
</dbReference>
<keyword evidence="14" id="KW-1185">Reference proteome</keyword>
<evidence type="ECO:0000256" key="10">
    <source>
        <dbReference type="ARBA" id="ARBA00023180"/>
    </source>
</evidence>
<keyword evidence="5" id="KW-0732">Signal</keyword>
<dbReference type="InterPro" id="IPR032675">
    <property type="entry name" value="LRR_dom_sf"/>
</dbReference>
<evidence type="ECO:0000256" key="3">
    <source>
        <dbReference type="ARBA" id="ARBA00022614"/>
    </source>
</evidence>
<evidence type="ECO:0000256" key="5">
    <source>
        <dbReference type="ARBA" id="ARBA00022729"/>
    </source>
</evidence>
<keyword evidence="7 11" id="KW-1133">Transmembrane helix</keyword>
<evidence type="ECO:0000256" key="2">
    <source>
        <dbReference type="ARBA" id="ARBA00009592"/>
    </source>
</evidence>
<dbReference type="Proteomes" id="UP000836841">
    <property type="component" value="Unassembled WGS sequence"/>
</dbReference>
<dbReference type="GO" id="GO:0016020">
    <property type="term" value="C:membrane"/>
    <property type="evidence" value="ECO:0007669"/>
    <property type="project" value="UniProtKB-SubCell"/>
</dbReference>
<comment type="similarity">
    <text evidence="2">Belongs to the RLP family.</text>
</comment>
<protein>
    <recommendedName>
        <fullName evidence="12">Protein kinase domain-containing protein</fullName>
    </recommendedName>
</protein>
<dbReference type="PROSITE" id="PS50011">
    <property type="entry name" value="PROTEIN_KINASE_DOM"/>
    <property type="match status" value="1"/>
</dbReference>
<evidence type="ECO:0000256" key="6">
    <source>
        <dbReference type="ARBA" id="ARBA00022737"/>
    </source>
</evidence>
<organism evidence="13 14">
    <name type="scientific">Thlaspi arvense</name>
    <name type="common">Field penny-cress</name>
    <dbReference type="NCBI Taxonomy" id="13288"/>
    <lineage>
        <taxon>Eukaryota</taxon>
        <taxon>Viridiplantae</taxon>
        <taxon>Streptophyta</taxon>
        <taxon>Embryophyta</taxon>
        <taxon>Tracheophyta</taxon>
        <taxon>Spermatophyta</taxon>
        <taxon>Magnoliopsida</taxon>
        <taxon>eudicotyledons</taxon>
        <taxon>Gunneridae</taxon>
        <taxon>Pentapetalae</taxon>
        <taxon>rosids</taxon>
        <taxon>malvids</taxon>
        <taxon>Brassicales</taxon>
        <taxon>Brassicaceae</taxon>
        <taxon>Thlaspideae</taxon>
        <taxon>Thlaspi</taxon>
    </lineage>
</organism>
<dbReference type="PANTHER" id="PTHR27000">
    <property type="entry name" value="LEUCINE-RICH REPEAT RECEPTOR-LIKE PROTEIN KINASE FAMILY PROTEIN-RELATED"/>
    <property type="match status" value="1"/>
</dbReference>
<keyword evidence="9" id="KW-0675">Receptor</keyword>
<dbReference type="FunFam" id="3.80.10.10:FF:000041">
    <property type="entry name" value="LRR receptor-like serine/threonine-protein kinase ERECTA"/>
    <property type="match status" value="1"/>
</dbReference>
<dbReference type="Gene3D" id="3.80.10.10">
    <property type="entry name" value="Ribonuclease Inhibitor"/>
    <property type="match status" value="1"/>
</dbReference>
<keyword evidence="4 11" id="KW-0812">Transmembrane</keyword>
<dbReference type="SMART" id="SM00220">
    <property type="entry name" value="S_TKc"/>
    <property type="match status" value="1"/>
</dbReference>
<evidence type="ECO:0000256" key="1">
    <source>
        <dbReference type="ARBA" id="ARBA00004479"/>
    </source>
</evidence>
<dbReference type="Gene3D" id="1.10.510.10">
    <property type="entry name" value="Transferase(Phosphotransferase) domain 1"/>
    <property type="match status" value="1"/>
</dbReference>
<dbReference type="InterPro" id="IPR008271">
    <property type="entry name" value="Ser/Thr_kinase_AS"/>
</dbReference>
<dbReference type="InterPro" id="IPR011009">
    <property type="entry name" value="Kinase-like_dom_sf"/>
</dbReference>
<dbReference type="SUPFAM" id="SSF56112">
    <property type="entry name" value="Protein kinase-like (PK-like)"/>
    <property type="match status" value="1"/>
</dbReference>
<feature type="transmembrane region" description="Helical" evidence="11">
    <location>
        <begin position="257"/>
        <end position="278"/>
    </location>
</feature>
<dbReference type="Pfam" id="PF00069">
    <property type="entry name" value="Pkinase"/>
    <property type="match status" value="1"/>
</dbReference>
<evidence type="ECO:0000256" key="8">
    <source>
        <dbReference type="ARBA" id="ARBA00023136"/>
    </source>
</evidence>
<dbReference type="SUPFAM" id="SSF52058">
    <property type="entry name" value="L domain-like"/>
    <property type="match status" value="1"/>
</dbReference>
<evidence type="ECO:0000256" key="7">
    <source>
        <dbReference type="ARBA" id="ARBA00022989"/>
    </source>
</evidence>
<evidence type="ECO:0000313" key="14">
    <source>
        <dbReference type="Proteomes" id="UP000836841"/>
    </source>
</evidence>
<dbReference type="InterPro" id="IPR001611">
    <property type="entry name" value="Leu-rich_rpt"/>
</dbReference>
<comment type="subcellular location">
    <subcellularLocation>
        <location evidence="1">Membrane</location>
        <topology evidence="1">Single-pass type I membrane protein</topology>
    </subcellularLocation>
</comment>